<evidence type="ECO:0000256" key="3">
    <source>
        <dbReference type="SAM" id="Phobius"/>
    </source>
</evidence>
<dbReference type="RefSeq" id="WP_072623486.1">
    <property type="nucleotide sequence ID" value="NZ_CP013290.1"/>
</dbReference>
<organism evidence="7 8">
    <name type="scientific">Janibacter indicus</name>
    <dbReference type="NCBI Taxonomy" id="857417"/>
    <lineage>
        <taxon>Bacteria</taxon>
        <taxon>Bacillati</taxon>
        <taxon>Actinomycetota</taxon>
        <taxon>Actinomycetes</taxon>
        <taxon>Micrococcales</taxon>
        <taxon>Intrasporangiaceae</taxon>
        <taxon>Janibacter</taxon>
    </lineage>
</organism>
<dbReference type="SUPFAM" id="SSF56300">
    <property type="entry name" value="Metallo-dependent phosphatases"/>
    <property type="match status" value="1"/>
</dbReference>
<evidence type="ECO:0000259" key="5">
    <source>
        <dbReference type="Pfam" id="PF00149"/>
    </source>
</evidence>
<dbReference type="AlphaFoldDB" id="A0A1L3MD92"/>
<name>A0A1L3MD92_9MICO</name>
<dbReference type="InterPro" id="IPR036907">
    <property type="entry name" value="5'-Nucleotdase_C_sf"/>
</dbReference>
<evidence type="ECO:0000259" key="6">
    <source>
        <dbReference type="Pfam" id="PF02872"/>
    </source>
</evidence>
<dbReference type="SUPFAM" id="SSF55816">
    <property type="entry name" value="5'-nucleotidase (syn. UDP-sugar hydrolase), C-terminal domain"/>
    <property type="match status" value="1"/>
</dbReference>
<dbReference type="GO" id="GO:0009166">
    <property type="term" value="P:nucleotide catabolic process"/>
    <property type="evidence" value="ECO:0007669"/>
    <property type="project" value="InterPro"/>
</dbReference>
<sequence>MSLKKRGASLLVGAGAITALVATSGTAHAADPVEPGGIDPSLTTINLLNINDFHGRIDTDGTGASGKAFACTVVETRAQLGEDSTALLSAGDNIGASPFTSASQEDLPTIQFLNTLGLEASAVGNHEFDRGFSDLTGRVSQAADFDLLGANVYERGTTTPALDEYSIVEVGGLKVGVVGAVTQQTPSLVSPQGVSGLDFGDPVEAVNRVAAQLKDGDATNGEADIVVAEYHEGATEGDDLTTLDAQVAAGGAFADIVNDTAGEVDAIFTGHTHKGYAWDAPAPDGGTRPIIQSNSYGDTLGQLQLGFDEETGEVTQYSATNVEVADPTDTCASNPTYASASAIVDEAVASAGELGKKVIGTVSDDITTAHNDGARDNRQRESTLGNLTADIWLDALNQPGRGGADIGIMNPGGLRDELLYEPTGDEEPGEVTYAEAASINPFANTLMTVDLTGAQVVTLLEQQWQPEGSSRPFLKLGLSDNVTYTYDPDAAAGSRISSVSIDGEPLDEGATYTIASGSFLIGGGDNFTVLAEGSNAKDTGLIDTDAFVNYFGARDEVSPDHRKQAVAITDQPSELTAGDEVSFTASGFDLTSLGSPTNSEVEVFVGDDSVGTFPITAGLIQGVPTRNGTADISFTVPEQATAPAGSAAADDGTASQVRLVASPSDTEVSFPVTITADEPTSTTTDPTTSTSDPTTSTSSDPSTSTSTSTSGTGTSTGTPTATSTSGTAPGTDDDVTGPVVETDDTTPGPGAGVVGSGLGLLLAAGAALAIAGARRTAGRRH</sequence>
<proteinExistence type="predicted"/>
<dbReference type="InterPro" id="IPR004843">
    <property type="entry name" value="Calcineurin-like_PHP"/>
</dbReference>
<dbReference type="GO" id="GO:0008253">
    <property type="term" value="F:5'-nucleotidase activity"/>
    <property type="evidence" value="ECO:0007669"/>
    <property type="project" value="TreeGrafter"/>
</dbReference>
<dbReference type="Gene3D" id="3.60.21.10">
    <property type="match status" value="1"/>
</dbReference>
<feature type="transmembrane region" description="Helical" evidence="3">
    <location>
        <begin position="751"/>
        <end position="773"/>
    </location>
</feature>
<dbReference type="KEGG" id="jte:ASJ30_01120"/>
<dbReference type="PANTHER" id="PTHR11575:SF24">
    <property type="entry name" value="5'-NUCLEOTIDASE"/>
    <property type="match status" value="1"/>
</dbReference>
<dbReference type="InterPro" id="IPR008334">
    <property type="entry name" value="5'-Nucleotdase_C"/>
</dbReference>
<dbReference type="InterPro" id="IPR029052">
    <property type="entry name" value="Metallo-depent_PP-like"/>
</dbReference>
<accession>A0A1L3MD92</accession>
<dbReference type="GO" id="GO:0030288">
    <property type="term" value="C:outer membrane-bounded periplasmic space"/>
    <property type="evidence" value="ECO:0007669"/>
    <property type="project" value="TreeGrafter"/>
</dbReference>
<feature type="domain" description="Calcineurin-like phosphoesterase" evidence="5">
    <location>
        <begin position="82"/>
        <end position="274"/>
    </location>
</feature>
<evidence type="ECO:0000313" key="7">
    <source>
        <dbReference type="EMBL" id="APH00304.1"/>
    </source>
</evidence>
<dbReference type="InterPro" id="IPR006179">
    <property type="entry name" value="5_nucleotidase/apyrase"/>
</dbReference>
<feature type="signal peptide" evidence="4">
    <location>
        <begin position="1"/>
        <end position="29"/>
    </location>
</feature>
<keyword evidence="3" id="KW-0812">Transmembrane</keyword>
<feature type="domain" description="5'-Nucleotidase C-terminal" evidence="6">
    <location>
        <begin position="358"/>
        <end position="532"/>
    </location>
</feature>
<dbReference type="PANTHER" id="PTHR11575">
    <property type="entry name" value="5'-NUCLEOTIDASE-RELATED"/>
    <property type="match status" value="1"/>
</dbReference>
<evidence type="ECO:0000256" key="1">
    <source>
        <dbReference type="ARBA" id="ARBA00022729"/>
    </source>
</evidence>
<evidence type="ECO:0000256" key="4">
    <source>
        <dbReference type="SAM" id="SignalP"/>
    </source>
</evidence>
<evidence type="ECO:0000256" key="2">
    <source>
        <dbReference type="SAM" id="MobiDB-lite"/>
    </source>
</evidence>
<dbReference type="EMBL" id="CP013290">
    <property type="protein sequence ID" value="APH00304.1"/>
    <property type="molecule type" value="Genomic_DNA"/>
</dbReference>
<keyword evidence="3" id="KW-0472">Membrane</keyword>
<reference evidence="7 8" key="1">
    <citation type="submission" date="2015-11" db="EMBL/GenBank/DDBJ databases">
        <authorList>
            <person name="Zhang Y."/>
            <person name="Guo Z."/>
        </authorList>
    </citation>
    <scope>NUCLEOTIDE SEQUENCE [LARGE SCALE GENOMIC DNA]</scope>
    <source>
        <strain evidence="7 8">YFY001</strain>
    </source>
</reference>
<gene>
    <name evidence="7" type="ORF">ASJ30_01120</name>
</gene>
<feature type="region of interest" description="Disordered" evidence="2">
    <location>
        <begin position="661"/>
        <end position="751"/>
    </location>
</feature>
<evidence type="ECO:0000313" key="8">
    <source>
        <dbReference type="Proteomes" id="UP000182938"/>
    </source>
</evidence>
<keyword evidence="1 4" id="KW-0732">Signal</keyword>
<feature type="compositionally biased region" description="Low complexity" evidence="2">
    <location>
        <begin position="679"/>
        <end position="730"/>
    </location>
</feature>
<feature type="chain" id="PRO_5012250496" evidence="4">
    <location>
        <begin position="30"/>
        <end position="781"/>
    </location>
</feature>
<dbReference type="Pfam" id="PF02872">
    <property type="entry name" value="5_nucleotid_C"/>
    <property type="match status" value="1"/>
</dbReference>
<keyword evidence="3" id="KW-1133">Transmembrane helix</keyword>
<dbReference type="GO" id="GO:0008768">
    <property type="term" value="F:UDP-sugar diphosphatase activity"/>
    <property type="evidence" value="ECO:0007669"/>
    <property type="project" value="TreeGrafter"/>
</dbReference>
<dbReference type="Pfam" id="PF00149">
    <property type="entry name" value="Metallophos"/>
    <property type="match status" value="1"/>
</dbReference>
<keyword evidence="8" id="KW-1185">Reference proteome</keyword>
<dbReference type="PRINTS" id="PR01607">
    <property type="entry name" value="APYRASEFAMLY"/>
</dbReference>
<dbReference type="Gene3D" id="3.90.780.10">
    <property type="entry name" value="5'-Nucleotidase, C-terminal domain"/>
    <property type="match status" value="1"/>
</dbReference>
<dbReference type="Proteomes" id="UP000182938">
    <property type="component" value="Chromosome"/>
</dbReference>
<protein>
    <submittedName>
        <fullName evidence="7">Uncharacterized protein</fullName>
    </submittedName>
</protein>